<gene>
    <name evidence="4" type="ORF">LTR84_012226</name>
</gene>
<dbReference type="RefSeq" id="XP_064708410.1">
    <property type="nucleotide sequence ID" value="XM_064855750.1"/>
</dbReference>
<dbReference type="EMBL" id="JAVRRD010000007">
    <property type="protein sequence ID" value="KAK5056694.1"/>
    <property type="molecule type" value="Genomic_DNA"/>
</dbReference>
<dbReference type="Pfam" id="PF22939">
    <property type="entry name" value="WHD_GPIID"/>
    <property type="match status" value="1"/>
</dbReference>
<dbReference type="InterPro" id="IPR056884">
    <property type="entry name" value="NPHP3-like_N"/>
</dbReference>
<dbReference type="Pfam" id="PF24883">
    <property type="entry name" value="NPHP3_N"/>
    <property type="match status" value="1"/>
</dbReference>
<keyword evidence="1" id="KW-0677">Repeat</keyword>
<reference evidence="4 5" key="1">
    <citation type="submission" date="2023-08" db="EMBL/GenBank/DDBJ databases">
        <title>Black Yeasts Isolated from many extreme environments.</title>
        <authorList>
            <person name="Coleine C."/>
            <person name="Stajich J.E."/>
            <person name="Selbmann L."/>
        </authorList>
    </citation>
    <scope>NUCLEOTIDE SEQUENCE [LARGE SCALE GENOMIC DNA]</scope>
    <source>
        <strain evidence="4 5">CCFEE 5792</strain>
    </source>
</reference>
<evidence type="ECO:0008006" key="6">
    <source>
        <dbReference type="Google" id="ProtNLM"/>
    </source>
</evidence>
<comment type="caution">
    <text evidence="4">The sequence shown here is derived from an EMBL/GenBank/DDBJ whole genome shotgun (WGS) entry which is preliminary data.</text>
</comment>
<feature type="domain" description="Nephrocystin 3-like N-terminal" evidence="3">
    <location>
        <begin position="164"/>
        <end position="244"/>
    </location>
</feature>
<name>A0AAV9NFL1_9EURO</name>
<evidence type="ECO:0000313" key="4">
    <source>
        <dbReference type="EMBL" id="KAK5056694.1"/>
    </source>
</evidence>
<dbReference type="InterPro" id="IPR054471">
    <property type="entry name" value="GPIID_WHD"/>
</dbReference>
<proteinExistence type="predicted"/>
<sequence>MSDQSRLAISAAFKKLETAIYPADARLFCSTTLKDVQEAAKVVQRDQEARQCIRNLRRIKPLFAALERLGTAVETLCQGTPYLCFIWAPLKLILTIGNEYISGFEKLVDAYGQIARHLPRLDRLSRDCDQENRFDEYNTKRKEGEQQLLQFHAPTPDHPILRLKTELIPFVYEEVAKGSNPTLARLRSLFRALLGSLDLVYLVVDGLDECDRNAQKETLQELLDVPITDTSSQHYRLKILFCSRETEEIIRKLRKKPFISLSVEQESLSRDISAYTKARLSNLRGDYENGLVDGLEQHIISKSQGMFLWAKLVVDLAFEQRSVRDLQNVVLQTSPGLDGIYASILERLNHYTSEQLRKVNSILGWIAFAFRPLKTFEVCDALVFEDDDSTLDSTTKLLKSVLDTSKPLIEEKDDQTVVLVHFSAREYLLSKRSGPYLPAWSTNARITASSLRYLSTCAVFLANHDGHDAKFQVLKGFHDLFPYVHEFWIQHCFAVTSRPPTSITDKQLFLALHQLLLNLASHWAVRTGTSSHDTQQSTFHIPLYANSDEIEEVVFTISAAVSHATDLPTAQVSFRKRYADLDPRTPMLYPGSTQAASDQHASTYRKLWEAFRCFQHNFEQLFESSKNDVLIELNQFGIKGLRP</sequence>
<evidence type="ECO:0000256" key="1">
    <source>
        <dbReference type="ARBA" id="ARBA00022737"/>
    </source>
</evidence>
<dbReference type="PANTHER" id="PTHR10039">
    <property type="entry name" value="AMELOGENIN"/>
    <property type="match status" value="1"/>
</dbReference>
<keyword evidence="5" id="KW-1185">Reference proteome</keyword>
<evidence type="ECO:0000313" key="5">
    <source>
        <dbReference type="Proteomes" id="UP001358417"/>
    </source>
</evidence>
<dbReference type="PANTHER" id="PTHR10039:SF14">
    <property type="entry name" value="NACHT DOMAIN-CONTAINING PROTEIN"/>
    <property type="match status" value="1"/>
</dbReference>
<accession>A0AAV9NFL1</accession>
<evidence type="ECO:0000259" key="2">
    <source>
        <dbReference type="Pfam" id="PF22939"/>
    </source>
</evidence>
<dbReference type="GeneID" id="89980373"/>
<dbReference type="AlphaFoldDB" id="A0AAV9NFL1"/>
<dbReference type="Proteomes" id="UP001358417">
    <property type="component" value="Unassembled WGS sequence"/>
</dbReference>
<feature type="domain" description="GPI inositol-deacylase winged helix" evidence="2">
    <location>
        <begin position="358"/>
        <end position="431"/>
    </location>
</feature>
<evidence type="ECO:0000259" key="3">
    <source>
        <dbReference type="Pfam" id="PF24883"/>
    </source>
</evidence>
<protein>
    <recommendedName>
        <fullName evidence="6">NACHT domain-containing protein</fullName>
    </recommendedName>
</protein>
<organism evidence="4 5">
    <name type="scientific">Exophiala bonariae</name>
    <dbReference type="NCBI Taxonomy" id="1690606"/>
    <lineage>
        <taxon>Eukaryota</taxon>
        <taxon>Fungi</taxon>
        <taxon>Dikarya</taxon>
        <taxon>Ascomycota</taxon>
        <taxon>Pezizomycotina</taxon>
        <taxon>Eurotiomycetes</taxon>
        <taxon>Chaetothyriomycetidae</taxon>
        <taxon>Chaetothyriales</taxon>
        <taxon>Herpotrichiellaceae</taxon>
        <taxon>Exophiala</taxon>
    </lineage>
</organism>